<evidence type="ECO:0000313" key="3">
    <source>
        <dbReference type="Proteomes" id="UP000662572"/>
    </source>
</evidence>
<evidence type="ECO:0000313" key="2">
    <source>
        <dbReference type="EMBL" id="GGZ42084.1"/>
    </source>
</evidence>
<feature type="transmembrane region" description="Helical" evidence="1">
    <location>
        <begin position="30"/>
        <end position="55"/>
    </location>
</feature>
<name>A0A918QER6_9CAUL</name>
<comment type="caution">
    <text evidence="2">The sequence shown here is derived from an EMBL/GenBank/DDBJ whole genome shotgun (WGS) entry which is preliminary data.</text>
</comment>
<keyword evidence="3" id="KW-1185">Reference proteome</keyword>
<dbReference type="RefSeq" id="WP_189488446.1">
    <property type="nucleotide sequence ID" value="NZ_BMZB01000005.1"/>
</dbReference>
<keyword evidence="1" id="KW-0472">Membrane</keyword>
<keyword evidence="1" id="KW-0812">Transmembrane</keyword>
<reference evidence="2" key="1">
    <citation type="journal article" date="2014" name="Int. J. Syst. Evol. Microbiol.">
        <title>Complete genome sequence of Corynebacterium casei LMG S-19264T (=DSM 44701T), isolated from a smear-ripened cheese.</title>
        <authorList>
            <consortium name="US DOE Joint Genome Institute (JGI-PGF)"/>
            <person name="Walter F."/>
            <person name="Albersmeier A."/>
            <person name="Kalinowski J."/>
            <person name="Ruckert C."/>
        </authorList>
    </citation>
    <scope>NUCLEOTIDE SEQUENCE</scope>
    <source>
        <strain evidence="2">KCTC 32296</strain>
    </source>
</reference>
<proteinExistence type="predicted"/>
<evidence type="ECO:0000256" key="1">
    <source>
        <dbReference type="SAM" id="Phobius"/>
    </source>
</evidence>
<organism evidence="2 3">
    <name type="scientific">Asticcacaulis endophyticus</name>
    <dbReference type="NCBI Taxonomy" id="1395890"/>
    <lineage>
        <taxon>Bacteria</taxon>
        <taxon>Pseudomonadati</taxon>
        <taxon>Pseudomonadota</taxon>
        <taxon>Alphaproteobacteria</taxon>
        <taxon>Caulobacterales</taxon>
        <taxon>Caulobacteraceae</taxon>
        <taxon>Asticcacaulis</taxon>
    </lineage>
</organism>
<reference evidence="2" key="2">
    <citation type="submission" date="2020-09" db="EMBL/GenBank/DDBJ databases">
        <authorList>
            <person name="Sun Q."/>
            <person name="Kim S."/>
        </authorList>
    </citation>
    <scope>NUCLEOTIDE SEQUENCE</scope>
    <source>
        <strain evidence="2">KCTC 32296</strain>
    </source>
</reference>
<dbReference type="EMBL" id="BMZB01000005">
    <property type="protein sequence ID" value="GGZ42084.1"/>
    <property type="molecule type" value="Genomic_DNA"/>
</dbReference>
<sequence>MTTQTMNINSANINSADTKPVKGRSDALKLLLIAGLSVQAWGVLMGLSLIVLNIAR</sequence>
<dbReference type="AlphaFoldDB" id="A0A918QER6"/>
<gene>
    <name evidence="2" type="ORF">GCM10011273_31060</name>
</gene>
<accession>A0A918QER6</accession>
<dbReference type="Proteomes" id="UP000662572">
    <property type="component" value="Unassembled WGS sequence"/>
</dbReference>
<keyword evidence="1" id="KW-1133">Transmembrane helix</keyword>
<protein>
    <submittedName>
        <fullName evidence="2">Uncharacterized protein</fullName>
    </submittedName>
</protein>